<proteinExistence type="inferred from homology"/>
<evidence type="ECO:0000256" key="6">
    <source>
        <dbReference type="ARBA" id="ARBA00023316"/>
    </source>
</evidence>
<protein>
    <submittedName>
        <fullName evidence="7">Lipid II:glycine glycyltransferase (Peptidoglycan interpeptide bridge formation enzyme)</fullName>
    </submittedName>
</protein>
<dbReference type="InterPro" id="IPR016181">
    <property type="entry name" value="Acyl_CoA_acyltransferase"/>
</dbReference>
<keyword evidence="4" id="KW-0573">Peptidoglycan synthesis</keyword>
<evidence type="ECO:0000256" key="1">
    <source>
        <dbReference type="ARBA" id="ARBA00009943"/>
    </source>
</evidence>
<evidence type="ECO:0000313" key="7">
    <source>
        <dbReference type="EMBL" id="PJJ57674.1"/>
    </source>
</evidence>
<keyword evidence="8" id="KW-1185">Reference proteome</keyword>
<dbReference type="Proteomes" id="UP000230842">
    <property type="component" value="Unassembled WGS sequence"/>
</dbReference>
<dbReference type="Gene3D" id="3.40.630.30">
    <property type="match status" value="2"/>
</dbReference>
<dbReference type="GO" id="GO:0008360">
    <property type="term" value="P:regulation of cell shape"/>
    <property type="evidence" value="ECO:0007669"/>
    <property type="project" value="UniProtKB-KW"/>
</dbReference>
<dbReference type="PANTHER" id="PTHR36174:SF1">
    <property type="entry name" value="LIPID II:GLYCINE GLYCYLTRANSFERASE"/>
    <property type="match status" value="1"/>
</dbReference>
<keyword evidence="6" id="KW-0961">Cell wall biogenesis/degradation</keyword>
<evidence type="ECO:0000256" key="4">
    <source>
        <dbReference type="ARBA" id="ARBA00022984"/>
    </source>
</evidence>
<sequence>MPVTVRTISAADHLAYLSSLESASFLQTPAWAAVKPEWDAESIGWFDDGELAGVGLVLYRRLPRLKKALAYLPEGPVIDWTSAAAGPGGVRRWLDPMVTHLAGRGAFGVRMGPPVVLHRWDATTVKKAVADPALHRLADAPAAFSDPAAVAVTDQLAAAGWHKQVGEGGFTAGQPAYNFHLPLVAPDGTPLAEEQVLRGMNQLWRRNIKKADKSGVVVTTGGGDDLADFHRIYVETAERDHFTPRPRSYFETMWTALNGEDPDRMRLYLAHHEGDLVAATTLVRVGRHAWYSYGASTTHKREVRGSNAVQWRMIRDAVAAGCSVYDLRGITDTLDADDPHVGLIQFKAGTGGEAVEYAGEWDLPVNRLLYLAFQQYMKRR</sequence>
<dbReference type="PANTHER" id="PTHR36174">
    <property type="entry name" value="LIPID II:GLYCINE GLYCYLTRANSFERASE"/>
    <property type="match status" value="1"/>
</dbReference>
<dbReference type="AlphaFoldDB" id="A0A0B2B6Q4"/>
<gene>
    <name evidence="7" type="ORF">CLV56_1912</name>
</gene>
<dbReference type="GO" id="GO:0071555">
    <property type="term" value="P:cell wall organization"/>
    <property type="evidence" value="ECO:0007669"/>
    <property type="project" value="UniProtKB-KW"/>
</dbReference>
<keyword evidence="3" id="KW-0133">Cell shape</keyword>
<name>A0A0B2B6Q4_9ACTN</name>
<dbReference type="OrthoDB" id="9793335at2"/>
<dbReference type="RefSeq" id="WP_039363307.1">
    <property type="nucleotide sequence ID" value="NZ_PGEZ01000001.1"/>
</dbReference>
<dbReference type="GO" id="GO:0009252">
    <property type="term" value="P:peptidoglycan biosynthetic process"/>
    <property type="evidence" value="ECO:0007669"/>
    <property type="project" value="UniProtKB-KW"/>
</dbReference>
<dbReference type="InterPro" id="IPR003447">
    <property type="entry name" value="FEMABX"/>
</dbReference>
<evidence type="ECO:0000256" key="5">
    <source>
        <dbReference type="ARBA" id="ARBA00023315"/>
    </source>
</evidence>
<dbReference type="PROSITE" id="PS51191">
    <property type="entry name" value="FEMABX"/>
    <property type="match status" value="1"/>
</dbReference>
<evidence type="ECO:0000313" key="8">
    <source>
        <dbReference type="Proteomes" id="UP000230842"/>
    </source>
</evidence>
<accession>A0A0B2B6Q4</accession>
<organism evidence="7 8">
    <name type="scientific">Mumia flava</name>
    <dbReference type="NCBI Taxonomy" id="1348852"/>
    <lineage>
        <taxon>Bacteria</taxon>
        <taxon>Bacillati</taxon>
        <taxon>Actinomycetota</taxon>
        <taxon>Actinomycetes</taxon>
        <taxon>Propionibacteriales</taxon>
        <taxon>Nocardioidaceae</taxon>
        <taxon>Mumia</taxon>
    </lineage>
</organism>
<dbReference type="Pfam" id="PF02388">
    <property type="entry name" value="FemAB"/>
    <property type="match status" value="2"/>
</dbReference>
<comment type="caution">
    <text evidence="7">The sequence shown here is derived from an EMBL/GenBank/DDBJ whole genome shotgun (WGS) entry which is preliminary data.</text>
</comment>
<keyword evidence="5" id="KW-0012">Acyltransferase</keyword>
<evidence type="ECO:0000256" key="2">
    <source>
        <dbReference type="ARBA" id="ARBA00022679"/>
    </source>
</evidence>
<keyword evidence="2 7" id="KW-0808">Transferase</keyword>
<dbReference type="GO" id="GO:0016755">
    <property type="term" value="F:aminoacyltransferase activity"/>
    <property type="evidence" value="ECO:0007669"/>
    <property type="project" value="InterPro"/>
</dbReference>
<reference evidence="7 8" key="1">
    <citation type="submission" date="2017-11" db="EMBL/GenBank/DDBJ databases">
        <title>Genomic Encyclopedia of Archaeal and Bacterial Type Strains, Phase II (KMG-II): From Individual Species to Whole Genera.</title>
        <authorList>
            <person name="Goeker M."/>
        </authorList>
    </citation>
    <scope>NUCLEOTIDE SEQUENCE [LARGE SCALE GENOMIC DNA]</scope>
    <source>
        <strain evidence="7 8">DSM 27763</strain>
    </source>
</reference>
<evidence type="ECO:0000256" key="3">
    <source>
        <dbReference type="ARBA" id="ARBA00022960"/>
    </source>
</evidence>
<dbReference type="SUPFAM" id="SSF55729">
    <property type="entry name" value="Acyl-CoA N-acyltransferases (Nat)"/>
    <property type="match status" value="2"/>
</dbReference>
<dbReference type="EMBL" id="PGEZ01000001">
    <property type="protein sequence ID" value="PJJ57674.1"/>
    <property type="molecule type" value="Genomic_DNA"/>
</dbReference>
<comment type="similarity">
    <text evidence="1">Belongs to the FemABX family.</text>
</comment>
<dbReference type="InterPro" id="IPR050644">
    <property type="entry name" value="PG_Glycine_Bridge_Synth"/>
</dbReference>